<dbReference type="AlphaFoldDB" id="A0AA38F6V8"/>
<sequence>MRRFKYPEPVLQWIYFDVDSAPTEVSNALRNLGLLQNCKAPVLRPHTLLLDKLINSWNGTCFDTLHSQFTISAEAIHSITSLPMDGRLVSSHELDETHVQKSVIRELSGPGLKLVKGKIPLDHIRKPLNYWVCGLLYSRCGRVCKKNNLVEFGLGKVGVEVANGGPSAWRLVDRAPPIPSHLSGEG</sequence>
<keyword evidence="2" id="KW-1185">Reference proteome</keyword>
<protein>
    <submittedName>
        <fullName evidence="1">Uncharacterized protein</fullName>
    </submittedName>
</protein>
<dbReference type="Proteomes" id="UP000824469">
    <property type="component" value="Unassembled WGS sequence"/>
</dbReference>
<proteinExistence type="predicted"/>
<comment type="caution">
    <text evidence="1">The sequence shown here is derived from an EMBL/GenBank/DDBJ whole genome shotgun (WGS) entry which is preliminary data.</text>
</comment>
<feature type="non-terminal residue" evidence="1">
    <location>
        <position position="186"/>
    </location>
</feature>
<reference evidence="1 2" key="1">
    <citation type="journal article" date="2021" name="Nat. Plants">
        <title>The Taxus genome provides insights into paclitaxel biosynthesis.</title>
        <authorList>
            <person name="Xiong X."/>
            <person name="Gou J."/>
            <person name="Liao Q."/>
            <person name="Li Y."/>
            <person name="Zhou Q."/>
            <person name="Bi G."/>
            <person name="Li C."/>
            <person name="Du R."/>
            <person name="Wang X."/>
            <person name="Sun T."/>
            <person name="Guo L."/>
            <person name="Liang H."/>
            <person name="Lu P."/>
            <person name="Wu Y."/>
            <person name="Zhang Z."/>
            <person name="Ro D.K."/>
            <person name="Shang Y."/>
            <person name="Huang S."/>
            <person name="Yan J."/>
        </authorList>
    </citation>
    <scope>NUCLEOTIDE SEQUENCE [LARGE SCALE GENOMIC DNA]</scope>
    <source>
        <strain evidence="1">Ta-2019</strain>
    </source>
</reference>
<organism evidence="1 2">
    <name type="scientific">Taxus chinensis</name>
    <name type="common">Chinese yew</name>
    <name type="synonym">Taxus wallichiana var. chinensis</name>
    <dbReference type="NCBI Taxonomy" id="29808"/>
    <lineage>
        <taxon>Eukaryota</taxon>
        <taxon>Viridiplantae</taxon>
        <taxon>Streptophyta</taxon>
        <taxon>Embryophyta</taxon>
        <taxon>Tracheophyta</taxon>
        <taxon>Spermatophyta</taxon>
        <taxon>Pinopsida</taxon>
        <taxon>Pinidae</taxon>
        <taxon>Conifers II</taxon>
        <taxon>Cupressales</taxon>
        <taxon>Taxaceae</taxon>
        <taxon>Taxus</taxon>
    </lineage>
</organism>
<evidence type="ECO:0000313" key="1">
    <source>
        <dbReference type="EMBL" id="KAH9290277.1"/>
    </source>
</evidence>
<accession>A0AA38F6V8</accession>
<evidence type="ECO:0000313" key="2">
    <source>
        <dbReference type="Proteomes" id="UP000824469"/>
    </source>
</evidence>
<gene>
    <name evidence="1" type="ORF">KI387_034394</name>
</gene>
<name>A0AA38F6V8_TAXCH</name>
<dbReference type="EMBL" id="JAHRHJ020003813">
    <property type="protein sequence ID" value="KAH9290277.1"/>
    <property type="molecule type" value="Genomic_DNA"/>
</dbReference>